<feature type="region of interest" description="Disordered" evidence="1">
    <location>
        <begin position="391"/>
        <end position="464"/>
    </location>
</feature>
<evidence type="ECO:0000256" key="1">
    <source>
        <dbReference type="SAM" id="MobiDB-lite"/>
    </source>
</evidence>
<dbReference type="EMBL" id="JAWWNJ010000006">
    <property type="protein sequence ID" value="KAK7054053.1"/>
    <property type="molecule type" value="Genomic_DNA"/>
</dbReference>
<sequence>MLTLQIHPLDSLRTPGSWPPQISRIYDLLQRPLPLWCPSESSSSEISSELDGVIANSSDESEENARLRDFYPFAMHTVDVVNSAMLRDGPQTAWLFVRGFTKVLIATCSENATLLSHASFVLPRLVAPRGDIFDGVAEMLACHIVEGFETESSEMDNENSSSSAVASMQASTPAPHPSQDDSNESMESDSVEISTEDSVSDHSATERSDSFFSASGRFLSSTSGKSIDVSLNGHIFQGRGKHSFALLPFLCFADGENIIGIVSSVACQRFVWGISEPTVGFLLSSSGSTMELVLSWVDQSAHVLHVAHDFGQGSKIGCFDFSSVTSILRFSQFLFGVSASFRLVASIASRLCENNRLDWRSDCPHSKDFETGMDRVALWVQDTPLLTYQSWCNPQSSSSDPPGSDVDGPHKRRSTAPYKAEPQPRQGAPEPSDTEHGKILTVPTRTASSTFDKEKKTPGKCGSQLFTKDETTTTELNLLTYAADRHMRFLTKLDYEKDDFGDEGMEIAKQTKLYDQLTAFQWYSTNLKYPFPNVAGAHNSYKDALFGMAKHTLSQISDLAQKSEHELTPEHEEIIKQQVFTLLYASAGAGAEILPLVESFEAESRHDWDALLLCFYVATGAELVSRSVLFERTFHYPKNKLVEEEDGTKLSKAVQDERRSSNRFYNMASLEAGEQSTFDSDLHQQAFLAAAHSMELWSSYAAACQLVHNKIPLQDMLRERSRREPRTGTCSALCFFAVSSGSLQEDKIKALNFITRFKPELKEAASTSEEASQTSIR</sequence>
<protein>
    <submittedName>
        <fullName evidence="2">Uncharacterized protein</fullName>
    </submittedName>
</protein>
<gene>
    <name evidence="2" type="ORF">R3P38DRAFT_2761842</name>
</gene>
<comment type="caution">
    <text evidence="2">The sequence shown here is derived from an EMBL/GenBank/DDBJ whole genome shotgun (WGS) entry which is preliminary data.</text>
</comment>
<feature type="compositionally biased region" description="Low complexity" evidence="1">
    <location>
        <begin position="396"/>
        <end position="406"/>
    </location>
</feature>
<feature type="compositionally biased region" description="Low complexity" evidence="1">
    <location>
        <begin position="158"/>
        <end position="171"/>
    </location>
</feature>
<evidence type="ECO:0000313" key="2">
    <source>
        <dbReference type="EMBL" id="KAK7054053.1"/>
    </source>
</evidence>
<evidence type="ECO:0000313" key="3">
    <source>
        <dbReference type="Proteomes" id="UP001362999"/>
    </source>
</evidence>
<reference evidence="2 3" key="1">
    <citation type="journal article" date="2024" name="J Genomics">
        <title>Draft genome sequencing and assembly of Favolaschia claudopus CIRM-BRFM 2984 isolated from oak limbs.</title>
        <authorList>
            <person name="Navarro D."/>
            <person name="Drula E."/>
            <person name="Chaduli D."/>
            <person name="Cazenave R."/>
            <person name="Ahrendt S."/>
            <person name="Wang J."/>
            <person name="Lipzen A."/>
            <person name="Daum C."/>
            <person name="Barry K."/>
            <person name="Grigoriev I.V."/>
            <person name="Favel A."/>
            <person name="Rosso M.N."/>
            <person name="Martin F."/>
        </authorList>
    </citation>
    <scope>NUCLEOTIDE SEQUENCE [LARGE SCALE GENOMIC DNA]</scope>
    <source>
        <strain evidence="2 3">CIRM-BRFM 2984</strain>
    </source>
</reference>
<accession>A0AAW0DQV9</accession>
<feature type="compositionally biased region" description="Acidic residues" evidence="1">
    <location>
        <begin position="181"/>
        <end position="190"/>
    </location>
</feature>
<keyword evidence="3" id="KW-1185">Reference proteome</keyword>
<proteinExistence type="predicted"/>
<dbReference type="Proteomes" id="UP001362999">
    <property type="component" value="Unassembled WGS sequence"/>
</dbReference>
<dbReference type="AlphaFoldDB" id="A0AAW0DQV9"/>
<organism evidence="2 3">
    <name type="scientific">Favolaschia claudopus</name>
    <dbReference type="NCBI Taxonomy" id="2862362"/>
    <lineage>
        <taxon>Eukaryota</taxon>
        <taxon>Fungi</taxon>
        <taxon>Dikarya</taxon>
        <taxon>Basidiomycota</taxon>
        <taxon>Agaricomycotina</taxon>
        <taxon>Agaricomycetes</taxon>
        <taxon>Agaricomycetidae</taxon>
        <taxon>Agaricales</taxon>
        <taxon>Marasmiineae</taxon>
        <taxon>Mycenaceae</taxon>
        <taxon>Favolaschia</taxon>
    </lineage>
</organism>
<feature type="region of interest" description="Disordered" evidence="1">
    <location>
        <begin position="150"/>
        <end position="206"/>
    </location>
</feature>
<name>A0AAW0DQV9_9AGAR</name>